<dbReference type="GO" id="GO:0003677">
    <property type="term" value="F:DNA binding"/>
    <property type="evidence" value="ECO:0007669"/>
    <property type="project" value="InterPro"/>
</dbReference>
<evidence type="ECO:0000259" key="1">
    <source>
        <dbReference type="Pfam" id="PF07022"/>
    </source>
</evidence>
<proteinExistence type="predicted"/>
<dbReference type="RefSeq" id="WP_002944695.1">
    <property type="nucleotide sequence ID" value="NZ_CP012543.1"/>
</dbReference>
<sequence>MRRKPSSLRNLKSSATDIVCRMCVVAKVKGKNGLAQKLKIKTTTIENWINSNKVPRKWMYYVADTFDSSFDFIELGFFFEPGEVLKDAQLMGWEKEYKYSYIKKPIKVVYIAVPFISQDGHIFEEDVLDDSDTAVAVGQNNIAVSGNNNQIGSFENNRLNTPEFQEFKELFKKYGNQNLLNGFIKRLKEIKGLSENV</sequence>
<dbReference type="InterPro" id="IPR010982">
    <property type="entry name" value="Lambda_DNA-bd_dom_sf"/>
</dbReference>
<accession>A0A6G5QND8</accession>
<organism evidence="2 3">
    <name type="scientific">Campylobacter rectus</name>
    <name type="common">Wolinella recta</name>
    <dbReference type="NCBI Taxonomy" id="203"/>
    <lineage>
        <taxon>Bacteria</taxon>
        <taxon>Pseudomonadati</taxon>
        <taxon>Campylobacterota</taxon>
        <taxon>Epsilonproteobacteria</taxon>
        <taxon>Campylobacterales</taxon>
        <taxon>Campylobacteraceae</taxon>
        <taxon>Campylobacter</taxon>
    </lineage>
</organism>
<evidence type="ECO:0000313" key="2">
    <source>
        <dbReference type="EMBL" id="QCD46976.1"/>
    </source>
</evidence>
<protein>
    <recommendedName>
        <fullName evidence="1">Bacteriophage CI repressor N-terminal domain-containing protein</fullName>
    </recommendedName>
</protein>
<gene>
    <name evidence="2" type="ORF">CRECT_1322</name>
</gene>
<name>A0A6G5QND8_CAMRE</name>
<dbReference type="EMBL" id="CP012543">
    <property type="protein sequence ID" value="QCD46976.1"/>
    <property type="molecule type" value="Genomic_DNA"/>
</dbReference>
<dbReference type="Gene3D" id="1.10.260.40">
    <property type="entry name" value="lambda repressor-like DNA-binding domains"/>
    <property type="match status" value="1"/>
</dbReference>
<dbReference type="AlphaFoldDB" id="A0A6G5QND8"/>
<feature type="domain" description="Bacteriophage CI repressor N-terminal" evidence="1">
    <location>
        <begin position="17"/>
        <end position="67"/>
    </location>
</feature>
<dbReference type="GO" id="GO:0045892">
    <property type="term" value="P:negative regulation of DNA-templated transcription"/>
    <property type="evidence" value="ECO:0007669"/>
    <property type="project" value="InterPro"/>
</dbReference>
<dbReference type="Pfam" id="PF07022">
    <property type="entry name" value="Phage_CI_repr"/>
    <property type="match status" value="1"/>
</dbReference>
<dbReference type="InterPro" id="IPR010744">
    <property type="entry name" value="Phage_CI_N"/>
</dbReference>
<reference evidence="2 3" key="1">
    <citation type="submission" date="2016-07" db="EMBL/GenBank/DDBJ databases">
        <title>Comparative genomics of the Campylobacter concisus group.</title>
        <authorList>
            <person name="Miller W.G."/>
            <person name="Yee E."/>
            <person name="Chapman M.H."/>
            <person name="Huynh S."/>
            <person name="Bono J.L."/>
            <person name="On S.L.W."/>
            <person name="StLeger J."/>
            <person name="Foster G."/>
            <person name="Parker C.T."/>
        </authorList>
    </citation>
    <scope>NUCLEOTIDE SEQUENCE [LARGE SCALE GENOMIC DNA]</scope>
    <source>
        <strain evidence="2 3">ATCC 33238</strain>
    </source>
</reference>
<evidence type="ECO:0000313" key="3">
    <source>
        <dbReference type="Proteomes" id="UP000502377"/>
    </source>
</evidence>
<dbReference type="Proteomes" id="UP000502377">
    <property type="component" value="Chromosome"/>
</dbReference>
<dbReference type="KEGG" id="crx:CRECT_1322"/>